<dbReference type="EMBL" id="JAGFNK010000359">
    <property type="protein sequence ID" value="KAI9451780.1"/>
    <property type="molecule type" value="Genomic_DNA"/>
</dbReference>
<evidence type="ECO:0000313" key="1">
    <source>
        <dbReference type="EMBL" id="KAI9451780.1"/>
    </source>
</evidence>
<keyword evidence="2" id="KW-1185">Reference proteome</keyword>
<evidence type="ECO:0000313" key="2">
    <source>
        <dbReference type="Proteomes" id="UP001207468"/>
    </source>
</evidence>
<reference evidence="1" key="1">
    <citation type="submission" date="2021-03" db="EMBL/GenBank/DDBJ databases">
        <title>Evolutionary priming and transition to the ectomycorrhizal habit in an iconic lineage of mushroom-forming fungi: is preadaptation a requirement?</title>
        <authorList>
            <consortium name="DOE Joint Genome Institute"/>
            <person name="Looney B.P."/>
            <person name="Miyauchi S."/>
            <person name="Morin E."/>
            <person name="Drula E."/>
            <person name="Courty P.E."/>
            <person name="Chicoki N."/>
            <person name="Fauchery L."/>
            <person name="Kohler A."/>
            <person name="Kuo A."/>
            <person name="LaButti K."/>
            <person name="Pangilinan J."/>
            <person name="Lipzen A."/>
            <person name="Riley R."/>
            <person name="Andreopoulos W."/>
            <person name="He G."/>
            <person name="Johnson J."/>
            <person name="Barry K.W."/>
            <person name="Grigoriev I.V."/>
            <person name="Nagy L."/>
            <person name="Hibbett D."/>
            <person name="Henrissat B."/>
            <person name="Matheny P.B."/>
            <person name="Labbe J."/>
            <person name="Martin A.F."/>
        </authorList>
    </citation>
    <scope>NUCLEOTIDE SEQUENCE</scope>
    <source>
        <strain evidence="1">BPL698</strain>
    </source>
</reference>
<sequence>MSYNSPLKNYRLVALALCAAWGIISGSIGLNALIKSNQLQTRVRKLVPPGVTIQFHINDVYQSGLVVTTVCAVIALLAAIFLALTQFWPKQATKSLRIQAWLFTFFGLWLFATQIPYTVFVARHRAKVDAFLGGEQLPAQTVQAAISAAGLSDKYSKIHSAVLLAVFPWISLLFNVILIAVLLAAARRRASLEKASLPSLYEGEKAVSQA</sequence>
<accession>A0ACC0TYV1</accession>
<proteinExistence type="predicted"/>
<gene>
    <name evidence="1" type="ORF">F5148DRAFT_532466</name>
</gene>
<protein>
    <submittedName>
        <fullName evidence="1">Uncharacterized protein</fullName>
    </submittedName>
</protein>
<comment type="caution">
    <text evidence="1">The sequence shown here is derived from an EMBL/GenBank/DDBJ whole genome shotgun (WGS) entry which is preliminary data.</text>
</comment>
<organism evidence="1 2">
    <name type="scientific">Russula earlei</name>
    <dbReference type="NCBI Taxonomy" id="71964"/>
    <lineage>
        <taxon>Eukaryota</taxon>
        <taxon>Fungi</taxon>
        <taxon>Dikarya</taxon>
        <taxon>Basidiomycota</taxon>
        <taxon>Agaricomycotina</taxon>
        <taxon>Agaricomycetes</taxon>
        <taxon>Russulales</taxon>
        <taxon>Russulaceae</taxon>
        <taxon>Russula</taxon>
    </lineage>
</organism>
<dbReference type="Proteomes" id="UP001207468">
    <property type="component" value="Unassembled WGS sequence"/>
</dbReference>
<name>A0ACC0TYV1_9AGAM</name>